<keyword evidence="1" id="KW-0472">Membrane</keyword>
<accession>A0AAV2VLS0</accession>
<dbReference type="NCBIfam" id="NF033632">
    <property type="entry name" value="SLATT_4"/>
    <property type="match status" value="1"/>
</dbReference>
<keyword evidence="1" id="KW-1133">Transmembrane helix</keyword>
<comment type="caution">
    <text evidence="3">The sequence shown here is derived from an EMBL/GenBank/DDBJ whole genome shotgun (WGS) entry which is preliminary data.</text>
</comment>
<evidence type="ECO:0000313" key="4">
    <source>
        <dbReference type="Proteomes" id="UP000018211"/>
    </source>
</evidence>
<dbReference type="RefSeq" id="WP_022611064.1">
    <property type="nucleotide sequence ID" value="NZ_LK391965.1"/>
</dbReference>
<sequence length="166" mass="18709">MAKSLNEGQVATLVKWRARCKRAQLAHSYTAISYGRYHLLLGVVLIVLTTASSVLIFASHVQPVWLSPVVGTSAALFAYLQTFLRLSEKADTHRQVARRYGALKKRIEYVVDFRSPIKDLGTQIDAIRQKEDEIASDAPHALSHRWSKAKKETHTENEAARLLTRL</sequence>
<gene>
    <name evidence="3" type="ORF">VIBNISOn1_1540038</name>
</gene>
<organism evidence="3 4">
    <name type="scientific">Vibrio nigripulchritudo SOn1</name>
    <dbReference type="NCBI Taxonomy" id="1238450"/>
    <lineage>
        <taxon>Bacteria</taxon>
        <taxon>Pseudomonadati</taxon>
        <taxon>Pseudomonadota</taxon>
        <taxon>Gammaproteobacteria</taxon>
        <taxon>Vibrionales</taxon>
        <taxon>Vibrionaceae</taxon>
        <taxon>Vibrio</taxon>
    </lineage>
</organism>
<dbReference type="Proteomes" id="UP000018211">
    <property type="component" value="Unassembled WGS sequence"/>
</dbReference>
<dbReference type="EMBL" id="CAOF01000062">
    <property type="protein sequence ID" value="CCO45671.1"/>
    <property type="molecule type" value="Genomic_DNA"/>
</dbReference>
<evidence type="ECO:0000256" key="1">
    <source>
        <dbReference type="SAM" id="Phobius"/>
    </source>
</evidence>
<reference evidence="3 4" key="1">
    <citation type="journal article" date="2013" name="ISME J.">
        <title>Comparative genomics of pathogenic lineages of Vibrio nigripulchritudo identifies virulence-associated traits.</title>
        <authorList>
            <person name="Goudenege D."/>
            <person name="Labreuche Y."/>
            <person name="Krin E."/>
            <person name="Ansquer D."/>
            <person name="Mangenot S."/>
            <person name="Calteau A."/>
            <person name="Medigue C."/>
            <person name="Mazel D."/>
            <person name="Polz M.F."/>
            <person name="Le Roux F."/>
        </authorList>
    </citation>
    <scope>NUCLEOTIDE SEQUENCE [LARGE SCALE GENOMIC DNA]</scope>
    <source>
        <strain evidence="3 4">SOn1</strain>
    </source>
</reference>
<name>A0AAV2VLS0_9VIBR</name>
<dbReference type="InterPro" id="IPR040811">
    <property type="entry name" value="SLATT_4"/>
</dbReference>
<dbReference type="GeneID" id="97540734"/>
<protein>
    <recommendedName>
        <fullName evidence="2">SMODS and SLOG-associating 2TM effector domain-containing protein</fullName>
    </recommendedName>
</protein>
<keyword evidence="1" id="KW-0812">Transmembrane</keyword>
<dbReference type="Pfam" id="PF18186">
    <property type="entry name" value="SLATT_4"/>
    <property type="match status" value="1"/>
</dbReference>
<evidence type="ECO:0000259" key="2">
    <source>
        <dbReference type="Pfam" id="PF18186"/>
    </source>
</evidence>
<feature type="domain" description="SMODS and SLOG-associating 2TM effector" evidence="2">
    <location>
        <begin position="40"/>
        <end position="158"/>
    </location>
</feature>
<evidence type="ECO:0000313" key="3">
    <source>
        <dbReference type="EMBL" id="CCO45671.1"/>
    </source>
</evidence>
<dbReference type="AlphaFoldDB" id="A0AAV2VLS0"/>
<feature type="transmembrane region" description="Helical" evidence="1">
    <location>
        <begin position="37"/>
        <end position="58"/>
    </location>
</feature>
<proteinExistence type="predicted"/>
<feature type="transmembrane region" description="Helical" evidence="1">
    <location>
        <begin position="64"/>
        <end position="84"/>
    </location>
</feature>